<reference evidence="1 2" key="1">
    <citation type="journal article" date="2021" name="Front. Microbiol.">
        <title>Comprehensive Comparative Genomics and Phenotyping of Methylobacterium Species.</title>
        <authorList>
            <person name="Alessa O."/>
            <person name="Ogura Y."/>
            <person name="Fujitani Y."/>
            <person name="Takami H."/>
            <person name="Hayashi T."/>
            <person name="Sahin N."/>
            <person name="Tani A."/>
        </authorList>
    </citation>
    <scope>NUCLEOTIDE SEQUENCE [LARGE SCALE GENOMIC DNA]</scope>
    <source>
        <strain evidence="1 2">DSM 23679</strain>
    </source>
</reference>
<gene>
    <name evidence="1" type="ORF">AFCDBAGC_3359</name>
</gene>
<organism evidence="1 2">
    <name type="scientific">Methylobacterium cerastii</name>
    <dbReference type="NCBI Taxonomy" id="932741"/>
    <lineage>
        <taxon>Bacteria</taxon>
        <taxon>Pseudomonadati</taxon>
        <taxon>Pseudomonadota</taxon>
        <taxon>Alphaproteobacteria</taxon>
        <taxon>Hyphomicrobiales</taxon>
        <taxon>Methylobacteriaceae</taxon>
        <taxon>Methylobacterium</taxon>
    </lineage>
</organism>
<evidence type="ECO:0000313" key="2">
    <source>
        <dbReference type="Proteomes" id="UP001055117"/>
    </source>
</evidence>
<name>A0ABQ4QL61_9HYPH</name>
<sequence length="64" mass="7305">MRQATIDSIALGAYRDVERIIAERPGDGPAEREIPIRIALATWIAHAVNRETRNDRRRVGRTRP</sequence>
<keyword evidence="2" id="KW-1185">Reference proteome</keyword>
<evidence type="ECO:0000313" key="1">
    <source>
        <dbReference type="EMBL" id="GJD45486.1"/>
    </source>
</evidence>
<dbReference type="Proteomes" id="UP001055117">
    <property type="component" value="Unassembled WGS sequence"/>
</dbReference>
<protein>
    <submittedName>
        <fullName evidence="1">Uncharacterized protein</fullName>
    </submittedName>
</protein>
<proteinExistence type="predicted"/>
<dbReference type="RefSeq" id="WP_238272569.1">
    <property type="nucleotide sequence ID" value="NZ_BPQG01000052.1"/>
</dbReference>
<accession>A0ABQ4QL61</accession>
<comment type="caution">
    <text evidence="1">The sequence shown here is derived from an EMBL/GenBank/DDBJ whole genome shotgun (WGS) entry which is preliminary data.</text>
</comment>
<dbReference type="EMBL" id="BPQG01000052">
    <property type="protein sequence ID" value="GJD45486.1"/>
    <property type="molecule type" value="Genomic_DNA"/>
</dbReference>